<proteinExistence type="predicted"/>
<keyword evidence="1" id="KW-0472">Membrane</keyword>
<evidence type="ECO:0000256" key="1">
    <source>
        <dbReference type="SAM" id="Phobius"/>
    </source>
</evidence>
<protein>
    <submittedName>
        <fullName evidence="3">Uncharacterized protein</fullName>
    </submittedName>
</protein>
<reference evidence="3" key="1">
    <citation type="submission" date="2016-11" db="UniProtKB">
        <authorList>
            <consortium name="WormBaseParasite"/>
        </authorList>
    </citation>
    <scope>IDENTIFICATION</scope>
</reference>
<organism evidence="2 3">
    <name type="scientific">Heterorhabditis bacteriophora</name>
    <name type="common">Entomopathogenic nematode worm</name>
    <dbReference type="NCBI Taxonomy" id="37862"/>
    <lineage>
        <taxon>Eukaryota</taxon>
        <taxon>Metazoa</taxon>
        <taxon>Ecdysozoa</taxon>
        <taxon>Nematoda</taxon>
        <taxon>Chromadorea</taxon>
        <taxon>Rhabditida</taxon>
        <taxon>Rhabditina</taxon>
        <taxon>Rhabditomorpha</taxon>
        <taxon>Strongyloidea</taxon>
        <taxon>Heterorhabditidae</taxon>
        <taxon>Heterorhabditis</taxon>
    </lineage>
</organism>
<dbReference type="WBParaSite" id="Hba_02156">
    <property type="protein sequence ID" value="Hba_02156"/>
    <property type="gene ID" value="Hba_02156"/>
</dbReference>
<feature type="transmembrane region" description="Helical" evidence="1">
    <location>
        <begin position="125"/>
        <end position="147"/>
    </location>
</feature>
<sequence>MYEEGPTKIESINHFSQWKTTLSQQLIHNNGWEHGLEEDQYLVMEITIAYFKSFVGQNVSVFGVSQSSLVYFECDLLLLPYLGEPHRCQLPQCMREKNRSRRSFDDLSDLVMEVTTFCLKSPPNFYIINNFFSAVSTFALILAALTFMKFLTEQFTVHVLNQIEQLLTQLILLQMWLVKITIQINFSLKNGKITSNFLETVFNLFDTIGSIPMIVNRIKGCENTKLLEENKE</sequence>
<evidence type="ECO:0000313" key="2">
    <source>
        <dbReference type="Proteomes" id="UP000095283"/>
    </source>
</evidence>
<keyword evidence="1" id="KW-1133">Transmembrane helix</keyword>
<dbReference type="AlphaFoldDB" id="A0A1I7WBU5"/>
<evidence type="ECO:0000313" key="3">
    <source>
        <dbReference type="WBParaSite" id="Hba_02156"/>
    </source>
</evidence>
<dbReference type="Proteomes" id="UP000095283">
    <property type="component" value="Unplaced"/>
</dbReference>
<name>A0A1I7WBU5_HETBA</name>
<keyword evidence="1" id="KW-0812">Transmembrane</keyword>
<keyword evidence="2" id="KW-1185">Reference proteome</keyword>
<accession>A0A1I7WBU5</accession>